<dbReference type="InterPro" id="IPR051024">
    <property type="entry name" value="GlcNAc_Chitin_IntDeg"/>
</dbReference>
<dbReference type="InterPro" id="IPR014756">
    <property type="entry name" value="Ig_E-set"/>
</dbReference>
<evidence type="ECO:0000256" key="1">
    <source>
        <dbReference type="ARBA" id="ARBA00022729"/>
    </source>
</evidence>
<accession>A0A2T0Q500</accession>
<dbReference type="AlphaFoldDB" id="A0A2T0Q500"/>
<gene>
    <name evidence="4" type="ORF">CLV72_104466</name>
</gene>
<protein>
    <submittedName>
        <fullName evidence="4">Chitin-binding protein</fullName>
    </submittedName>
</protein>
<evidence type="ECO:0000259" key="3">
    <source>
        <dbReference type="Pfam" id="PF03067"/>
    </source>
</evidence>
<dbReference type="RefSeq" id="WP_245930228.1">
    <property type="nucleotide sequence ID" value="NZ_PVZC01000004.1"/>
</dbReference>
<reference evidence="4 5" key="1">
    <citation type="submission" date="2018-03" db="EMBL/GenBank/DDBJ databases">
        <title>Genomic Encyclopedia of Archaeal and Bacterial Type Strains, Phase II (KMG-II): from individual species to whole genera.</title>
        <authorList>
            <person name="Goeker M."/>
        </authorList>
    </citation>
    <scope>NUCLEOTIDE SEQUENCE [LARGE SCALE GENOMIC DNA]</scope>
    <source>
        <strain evidence="4 5">DSM 45601</strain>
    </source>
</reference>
<dbReference type="CDD" id="cd21177">
    <property type="entry name" value="LPMO_AA10"/>
    <property type="match status" value="1"/>
</dbReference>
<feature type="chain" id="PRO_5015780433" evidence="2">
    <location>
        <begin position="32"/>
        <end position="221"/>
    </location>
</feature>
<dbReference type="SUPFAM" id="SSF81296">
    <property type="entry name" value="E set domains"/>
    <property type="match status" value="1"/>
</dbReference>
<keyword evidence="5" id="KW-1185">Reference proteome</keyword>
<proteinExistence type="predicted"/>
<sequence>MARRRSWTALGALAALTGLLAIGLPASSASAHGGMTYPATRTYACYVNGLEGGQGGDLNPTNPACAEAVRIGSKTPLWNWFGNLLSDSAGRHREVIPDGNLCGPGSTFAAYRLARSDWPTTTLRSGASITFRYNAWAHHPGTWYQYVTRQGWSPNQPLRWSDLELFDQVTNPPINGQGPHGREYTWNARLPQRSGQHIIFSIWERSDSPEAFYNCSDVIFN</sequence>
<dbReference type="PANTHER" id="PTHR34823:SF1">
    <property type="entry name" value="CHITIN-BINDING TYPE-4 DOMAIN-CONTAINING PROTEIN"/>
    <property type="match status" value="1"/>
</dbReference>
<evidence type="ECO:0000313" key="4">
    <source>
        <dbReference type="EMBL" id="PRX98886.1"/>
    </source>
</evidence>
<evidence type="ECO:0000313" key="5">
    <source>
        <dbReference type="Proteomes" id="UP000237846"/>
    </source>
</evidence>
<dbReference type="Gene3D" id="2.70.50.50">
    <property type="entry name" value="chitin-binding protein cbp21"/>
    <property type="match status" value="1"/>
</dbReference>
<keyword evidence="1 2" id="KW-0732">Signal</keyword>
<evidence type="ECO:0000256" key="2">
    <source>
        <dbReference type="SAM" id="SignalP"/>
    </source>
</evidence>
<feature type="domain" description="Chitin-binding type-4" evidence="3">
    <location>
        <begin position="32"/>
        <end position="218"/>
    </location>
</feature>
<dbReference type="EMBL" id="PVZC01000004">
    <property type="protein sequence ID" value="PRX98886.1"/>
    <property type="molecule type" value="Genomic_DNA"/>
</dbReference>
<dbReference type="Pfam" id="PF03067">
    <property type="entry name" value="LPMO_10"/>
    <property type="match status" value="1"/>
</dbReference>
<dbReference type="Proteomes" id="UP000237846">
    <property type="component" value="Unassembled WGS sequence"/>
</dbReference>
<comment type="caution">
    <text evidence="4">The sequence shown here is derived from an EMBL/GenBank/DDBJ whole genome shotgun (WGS) entry which is preliminary data.</text>
</comment>
<dbReference type="InterPro" id="IPR004302">
    <property type="entry name" value="Cellulose/chitin-bd_N"/>
</dbReference>
<feature type="signal peptide" evidence="2">
    <location>
        <begin position="1"/>
        <end position="31"/>
    </location>
</feature>
<dbReference type="PANTHER" id="PTHR34823">
    <property type="entry name" value="GLCNAC-BINDING PROTEIN A"/>
    <property type="match status" value="1"/>
</dbReference>
<organism evidence="4 5">
    <name type="scientific">Allonocardiopsis opalescens</name>
    <dbReference type="NCBI Taxonomy" id="1144618"/>
    <lineage>
        <taxon>Bacteria</taxon>
        <taxon>Bacillati</taxon>
        <taxon>Actinomycetota</taxon>
        <taxon>Actinomycetes</taxon>
        <taxon>Streptosporangiales</taxon>
        <taxon>Allonocardiopsis</taxon>
    </lineage>
</organism>
<name>A0A2T0Q500_9ACTN</name>